<gene>
    <name evidence="3" type="primary">BnaCnng58330D</name>
    <name evidence="2" type="ORF">DARMORV10_C07P14240.1</name>
    <name evidence="3" type="ORF">GSBRNA2T00072763001</name>
</gene>
<accession>A0A078JNF2</accession>
<dbReference type="EMBL" id="LK037108">
    <property type="protein sequence ID" value="CDY68284.1"/>
    <property type="molecule type" value="Genomic_DNA"/>
</dbReference>
<dbReference type="Proteomes" id="UP001295469">
    <property type="component" value="Chromosome C07"/>
</dbReference>
<proteinExistence type="predicted"/>
<protein>
    <submittedName>
        <fullName evidence="2">(rape) hypothetical protein</fullName>
    </submittedName>
    <submittedName>
        <fullName evidence="3">BnaCnng58330D protein</fullName>
    </submittedName>
</protein>
<dbReference type="EMBL" id="HG994371">
    <property type="protein sequence ID" value="CAF1966726.1"/>
    <property type="molecule type" value="Genomic_DNA"/>
</dbReference>
<evidence type="ECO:0000313" key="2">
    <source>
        <dbReference type="EMBL" id="CAF1966726.1"/>
    </source>
</evidence>
<reference evidence="2" key="3">
    <citation type="submission" date="2021-01" db="EMBL/GenBank/DDBJ databases">
        <authorList>
            <consortium name="Genoscope - CEA"/>
            <person name="William W."/>
        </authorList>
    </citation>
    <scope>NUCLEOTIDE SEQUENCE</scope>
</reference>
<evidence type="ECO:0000313" key="3">
    <source>
        <dbReference type="EMBL" id="CDY68284.1"/>
    </source>
</evidence>
<reference evidence="3 4" key="1">
    <citation type="journal article" date="2014" name="Science">
        <title>Plant genetics. Early allopolyploid evolution in the post-Neolithic Brassica napus oilseed genome.</title>
        <authorList>
            <person name="Chalhoub B."/>
            <person name="Denoeud F."/>
            <person name="Liu S."/>
            <person name="Parkin I.A."/>
            <person name="Tang H."/>
            <person name="Wang X."/>
            <person name="Chiquet J."/>
            <person name="Belcram H."/>
            <person name="Tong C."/>
            <person name="Samans B."/>
            <person name="Correa M."/>
            <person name="Da Silva C."/>
            <person name="Just J."/>
            <person name="Falentin C."/>
            <person name="Koh C.S."/>
            <person name="Le Clainche I."/>
            <person name="Bernard M."/>
            <person name="Bento P."/>
            <person name="Noel B."/>
            <person name="Labadie K."/>
            <person name="Alberti A."/>
            <person name="Charles M."/>
            <person name="Arnaud D."/>
            <person name="Guo H."/>
            <person name="Daviaud C."/>
            <person name="Alamery S."/>
            <person name="Jabbari K."/>
            <person name="Zhao M."/>
            <person name="Edger P.P."/>
            <person name="Chelaifa H."/>
            <person name="Tack D."/>
            <person name="Lassalle G."/>
            <person name="Mestiri I."/>
            <person name="Schnel N."/>
            <person name="Le Paslier M.C."/>
            <person name="Fan G."/>
            <person name="Renault V."/>
            <person name="Bayer P.E."/>
            <person name="Golicz A.A."/>
            <person name="Manoli S."/>
            <person name="Lee T.H."/>
            <person name="Thi V.H."/>
            <person name="Chalabi S."/>
            <person name="Hu Q."/>
            <person name="Fan C."/>
            <person name="Tollenaere R."/>
            <person name="Lu Y."/>
            <person name="Battail C."/>
            <person name="Shen J."/>
            <person name="Sidebottom C.H."/>
            <person name="Wang X."/>
            <person name="Canaguier A."/>
            <person name="Chauveau A."/>
            <person name="Berard A."/>
            <person name="Deniot G."/>
            <person name="Guan M."/>
            <person name="Liu Z."/>
            <person name="Sun F."/>
            <person name="Lim Y.P."/>
            <person name="Lyons E."/>
            <person name="Town C.D."/>
            <person name="Bancroft I."/>
            <person name="Wang X."/>
            <person name="Meng J."/>
            <person name="Ma J."/>
            <person name="Pires J.C."/>
            <person name="King G.J."/>
            <person name="Brunel D."/>
            <person name="Delourme R."/>
            <person name="Renard M."/>
            <person name="Aury J.M."/>
            <person name="Adams K.L."/>
            <person name="Batley J."/>
            <person name="Snowdon R.J."/>
            <person name="Tost J."/>
            <person name="Edwards D."/>
            <person name="Zhou Y."/>
            <person name="Hua W."/>
            <person name="Sharpe A.G."/>
            <person name="Paterson A.H."/>
            <person name="Guan C."/>
            <person name="Wincker P."/>
        </authorList>
    </citation>
    <scope>NUCLEOTIDE SEQUENCE [LARGE SCALE GENOMIC DNA]</scope>
    <source>
        <strain evidence="4">cv. Darmor-bzh</strain>
    </source>
</reference>
<reference evidence="3" key="2">
    <citation type="submission" date="2014-06" db="EMBL/GenBank/DDBJ databases">
        <authorList>
            <person name="Genoscope - CEA"/>
        </authorList>
    </citation>
    <scope>NUCLEOTIDE SEQUENCE</scope>
</reference>
<dbReference type="AlphaFoldDB" id="A0A078JNF2"/>
<keyword evidence="4" id="KW-1185">Reference proteome</keyword>
<dbReference type="PaxDb" id="3708-A0A078JNF2"/>
<evidence type="ECO:0000313" key="4">
    <source>
        <dbReference type="Proteomes" id="UP000028999"/>
    </source>
</evidence>
<name>A0A078JNF2_BRANA</name>
<sequence length="61" mass="6630">MQKLLLAGGIRVCAWCLKRCATARQRQSLAEKSSRVGSPVDSGARGRGIPPRLALALKRNR</sequence>
<evidence type="ECO:0000256" key="1">
    <source>
        <dbReference type="SAM" id="MobiDB-lite"/>
    </source>
</evidence>
<feature type="region of interest" description="Disordered" evidence="1">
    <location>
        <begin position="26"/>
        <end position="49"/>
    </location>
</feature>
<dbReference type="Gramene" id="CDX85077">
    <property type="protein sequence ID" value="CDX85077"/>
    <property type="gene ID" value="GSBRNA2T00142545001"/>
</dbReference>
<dbReference type="Gramene" id="CDY68284">
    <property type="protein sequence ID" value="CDY68284"/>
    <property type="gene ID" value="GSBRNA2T00072763001"/>
</dbReference>
<organism evidence="3 4">
    <name type="scientific">Brassica napus</name>
    <name type="common">Rape</name>
    <dbReference type="NCBI Taxonomy" id="3708"/>
    <lineage>
        <taxon>Eukaryota</taxon>
        <taxon>Viridiplantae</taxon>
        <taxon>Streptophyta</taxon>
        <taxon>Embryophyta</taxon>
        <taxon>Tracheophyta</taxon>
        <taxon>Spermatophyta</taxon>
        <taxon>Magnoliopsida</taxon>
        <taxon>eudicotyledons</taxon>
        <taxon>Gunneridae</taxon>
        <taxon>Pentapetalae</taxon>
        <taxon>rosids</taxon>
        <taxon>malvids</taxon>
        <taxon>Brassicales</taxon>
        <taxon>Brassicaceae</taxon>
        <taxon>Brassiceae</taxon>
        <taxon>Brassica</taxon>
    </lineage>
</organism>
<dbReference type="Proteomes" id="UP000028999">
    <property type="component" value="Unassembled WGS sequence"/>
</dbReference>